<comment type="caution">
    <text evidence="1">The sequence shown here is derived from an EMBL/GenBank/DDBJ whole genome shotgun (WGS) entry which is preliminary data.</text>
</comment>
<name>A0ABP0I8W4_9DINO</name>
<keyword evidence="3" id="KW-1185">Reference proteome</keyword>
<sequence length="145" mass="16104">MFGHEKRLPFRSENLIVYLATFGIAQLRQVMCDIVPSQRKSVAVKERYSRFAENGAIVVGEMEVDGEWLRISGNIFLPVQVGQIHILDEVIEAEDPPEHHVPHPETWWACCPSSASQKVAEASAGGVALQNQAQPMRAEHIGTNC</sequence>
<evidence type="ECO:0000313" key="1">
    <source>
        <dbReference type="EMBL" id="CAK8999010.1"/>
    </source>
</evidence>
<dbReference type="Proteomes" id="UP001642484">
    <property type="component" value="Unassembled WGS sequence"/>
</dbReference>
<reference evidence="1 3" key="1">
    <citation type="submission" date="2024-02" db="EMBL/GenBank/DDBJ databases">
        <authorList>
            <person name="Chen Y."/>
            <person name="Shah S."/>
            <person name="Dougan E. K."/>
            <person name="Thang M."/>
            <person name="Chan C."/>
        </authorList>
    </citation>
    <scope>NUCLEOTIDE SEQUENCE [LARGE SCALE GENOMIC DNA]</scope>
</reference>
<organism evidence="1 3">
    <name type="scientific">Durusdinium trenchii</name>
    <dbReference type="NCBI Taxonomy" id="1381693"/>
    <lineage>
        <taxon>Eukaryota</taxon>
        <taxon>Sar</taxon>
        <taxon>Alveolata</taxon>
        <taxon>Dinophyceae</taxon>
        <taxon>Suessiales</taxon>
        <taxon>Symbiodiniaceae</taxon>
        <taxon>Durusdinium</taxon>
    </lineage>
</organism>
<dbReference type="EMBL" id="CAXAMN010002303">
    <property type="protein sequence ID" value="CAK8999010.1"/>
    <property type="molecule type" value="Genomic_DNA"/>
</dbReference>
<evidence type="ECO:0000313" key="3">
    <source>
        <dbReference type="Proteomes" id="UP001642484"/>
    </source>
</evidence>
<dbReference type="EMBL" id="CAXAMN010002314">
    <property type="protein sequence ID" value="CAK8999071.1"/>
    <property type="molecule type" value="Genomic_DNA"/>
</dbReference>
<proteinExistence type="predicted"/>
<gene>
    <name evidence="1" type="ORF">CCMP2556_LOCUS5489</name>
    <name evidence="2" type="ORF">CCMP2556_LOCUS5511</name>
</gene>
<evidence type="ECO:0000313" key="2">
    <source>
        <dbReference type="EMBL" id="CAK8999071.1"/>
    </source>
</evidence>
<accession>A0ABP0I8W4</accession>
<protein>
    <submittedName>
        <fullName evidence="1">Uncharacterized protein</fullName>
    </submittedName>
</protein>